<proteinExistence type="predicted"/>
<organism evidence="3 4">
    <name type="scientific">Sneathiella marina</name>
    <dbReference type="NCBI Taxonomy" id="2950108"/>
    <lineage>
        <taxon>Bacteria</taxon>
        <taxon>Pseudomonadati</taxon>
        <taxon>Pseudomonadota</taxon>
        <taxon>Alphaproteobacteria</taxon>
        <taxon>Sneathiellales</taxon>
        <taxon>Sneathiellaceae</taxon>
        <taxon>Sneathiella</taxon>
    </lineage>
</organism>
<dbReference type="Gene3D" id="3.40.710.10">
    <property type="entry name" value="DD-peptidase/beta-lactamase superfamily"/>
    <property type="match status" value="1"/>
</dbReference>
<dbReference type="PANTHER" id="PTHR43283">
    <property type="entry name" value="BETA-LACTAMASE-RELATED"/>
    <property type="match status" value="1"/>
</dbReference>
<dbReference type="PANTHER" id="PTHR43283:SF3">
    <property type="entry name" value="BETA-LACTAMASE FAMILY PROTEIN (AFU_ORTHOLOGUE AFUA_5G07500)"/>
    <property type="match status" value="1"/>
</dbReference>
<gene>
    <name evidence="3" type="ORF">NBZ79_06115</name>
</gene>
<reference evidence="3" key="1">
    <citation type="submission" date="2022-06" db="EMBL/GenBank/DDBJ databases">
        <title>Sneathiella actinostolidae sp. nov., isolated from a sea anemonein the Western Pacific Ocean.</title>
        <authorList>
            <person name="Wei M.J."/>
        </authorList>
    </citation>
    <scope>NUCLEOTIDE SEQUENCE</scope>
    <source>
        <strain evidence="3">PHK-P5</strain>
    </source>
</reference>
<evidence type="ECO:0000259" key="2">
    <source>
        <dbReference type="Pfam" id="PF00144"/>
    </source>
</evidence>
<feature type="signal peptide" evidence="1">
    <location>
        <begin position="1"/>
        <end position="21"/>
    </location>
</feature>
<dbReference type="Proteomes" id="UP001056291">
    <property type="component" value="Chromosome"/>
</dbReference>
<evidence type="ECO:0000313" key="3">
    <source>
        <dbReference type="EMBL" id="USG62548.1"/>
    </source>
</evidence>
<evidence type="ECO:0000313" key="4">
    <source>
        <dbReference type="Proteomes" id="UP001056291"/>
    </source>
</evidence>
<feature type="chain" id="PRO_5046761272" evidence="1">
    <location>
        <begin position="22"/>
        <end position="400"/>
    </location>
</feature>
<dbReference type="InterPro" id="IPR012338">
    <property type="entry name" value="Beta-lactam/transpept-like"/>
</dbReference>
<feature type="domain" description="Beta-lactamase-related" evidence="2">
    <location>
        <begin position="44"/>
        <end position="381"/>
    </location>
</feature>
<sequence length="400" mass="44186">MKIRIYVAFLALFTFTSPGFATDITPPDAVGLSPEKLGLMDINLQEDVDNGTISGATVAVMRHGKLVYQKAFGTRGRGAAPGPLKTDDIFRIYSMSKPITTVGIMMLMEQGRIQLTDPVSKFLPAFAETKVMELGDLYAPDNPITISDLLRHTSGIVYGFFGDTEVRAEYQKVDLYDAGQTTAEMVGKLAALPLEHQPGDAWEYSHSTDVLGRVIEVVSGKKLDQFFKSEILGPLGMNDTAFYVDEEEKARIVEPQFKGLLDPLNVPILHSGGGGLMSTADDYLIFSSMMLNGGIYEGKRLLKEETVAQMTQDQLGDVRPGNYDLLTDENGFGFGFAVRLSDEGFAAGSKGSYWWGGYAGTYFWIDPAEELIIVFMIQQPDQRSLYRPKIRNWVYNAIVN</sequence>
<dbReference type="EMBL" id="CP098747">
    <property type="protein sequence ID" value="USG62548.1"/>
    <property type="molecule type" value="Genomic_DNA"/>
</dbReference>
<keyword evidence="1" id="KW-0732">Signal</keyword>
<evidence type="ECO:0000256" key="1">
    <source>
        <dbReference type="SAM" id="SignalP"/>
    </source>
</evidence>
<dbReference type="InterPro" id="IPR001466">
    <property type="entry name" value="Beta-lactam-related"/>
</dbReference>
<accession>A0ABY4W5T3</accession>
<dbReference type="Pfam" id="PF00144">
    <property type="entry name" value="Beta-lactamase"/>
    <property type="match status" value="1"/>
</dbReference>
<name>A0ABY4W5T3_9PROT</name>
<dbReference type="InterPro" id="IPR050789">
    <property type="entry name" value="Diverse_Enzym_Activities"/>
</dbReference>
<keyword evidence="4" id="KW-1185">Reference proteome</keyword>
<dbReference type="SUPFAM" id="SSF56601">
    <property type="entry name" value="beta-lactamase/transpeptidase-like"/>
    <property type="match status" value="1"/>
</dbReference>
<dbReference type="RefSeq" id="WP_251936403.1">
    <property type="nucleotide sequence ID" value="NZ_CP098747.1"/>
</dbReference>
<protein>
    <submittedName>
        <fullName evidence="3">Beta-lactamase family protein</fullName>
    </submittedName>
</protein>